<dbReference type="NCBIfam" id="NF004044">
    <property type="entry name" value="PRK05561.1"/>
    <property type="match status" value="1"/>
</dbReference>
<comment type="catalytic activity">
    <reaction evidence="1 7 8">
        <text>ATP-dependent breakage, passage and rejoining of double-stranded DNA.</text>
        <dbReference type="EC" id="5.6.2.2"/>
    </reaction>
</comment>
<evidence type="ECO:0000256" key="2">
    <source>
        <dbReference type="ARBA" id="ARBA00022475"/>
    </source>
</evidence>
<comment type="subunit">
    <text evidence="7">Heterotetramer composed of ParC and ParE.</text>
</comment>
<dbReference type="InterPro" id="IPR013760">
    <property type="entry name" value="Topo_IIA-like_dom_sf"/>
</dbReference>
<dbReference type="InterPro" id="IPR002205">
    <property type="entry name" value="Topo_IIA_dom_A"/>
</dbReference>
<dbReference type="SUPFAM" id="SSF101904">
    <property type="entry name" value="GyrA/ParC C-terminal domain-like"/>
    <property type="match status" value="1"/>
</dbReference>
<reference evidence="10" key="1">
    <citation type="submission" date="2019-02" db="EMBL/GenBank/DDBJ databases">
        <title>A novel Candidatus Liberibacter species associated with the New Zealand native fuchsia psyllid, Ctenarytaina fuchsiae.</title>
        <authorList>
            <person name="Thompson S.M."/>
            <person name="Jorgensen N."/>
            <person name="David C."/>
            <person name="Bulman S.R."/>
            <person name="Smith G.R."/>
        </authorList>
    </citation>
    <scope>NUCLEOTIDE SEQUENCE</scope>
    <source>
        <strain evidence="10">Oxford</strain>
    </source>
</reference>
<dbReference type="GO" id="GO:0005694">
    <property type="term" value="C:chromosome"/>
    <property type="evidence" value="ECO:0007669"/>
    <property type="project" value="InterPro"/>
</dbReference>
<keyword evidence="5 7" id="KW-0472">Membrane</keyword>
<dbReference type="PROSITE" id="PS52040">
    <property type="entry name" value="TOPO_IIA"/>
    <property type="match status" value="1"/>
</dbReference>
<comment type="caution">
    <text evidence="10">The sequence shown here is derived from an EMBL/GenBank/DDBJ whole genome shotgun (WGS) entry which is preliminary data.</text>
</comment>
<comment type="subcellular location">
    <subcellularLocation>
        <location evidence="7">Cell membrane</location>
        <topology evidence="7">Peripheral membrane protein</topology>
    </subcellularLocation>
</comment>
<dbReference type="EMBL" id="SEOL01000001">
    <property type="protein sequence ID" value="MBL0848559.1"/>
    <property type="molecule type" value="Genomic_DNA"/>
</dbReference>
<dbReference type="NCBIfam" id="TIGR01062">
    <property type="entry name" value="parC_Gneg"/>
    <property type="match status" value="1"/>
</dbReference>
<dbReference type="SUPFAM" id="SSF56719">
    <property type="entry name" value="Type II DNA topoisomerase"/>
    <property type="match status" value="1"/>
</dbReference>
<evidence type="ECO:0000256" key="1">
    <source>
        <dbReference type="ARBA" id="ARBA00000185"/>
    </source>
</evidence>
<comment type="similarity">
    <text evidence="7">Belongs to the type II topoisomerase GyrA/ParC subunit family. ParC type 1 subfamily.</text>
</comment>
<proteinExistence type="inferred from homology"/>
<feature type="active site" description="O-(5'-phospho-DNA)-tyrosine intermediate" evidence="7 8">
    <location>
        <position position="131"/>
    </location>
</feature>
<evidence type="ECO:0000313" key="11">
    <source>
        <dbReference type="Proteomes" id="UP000736856"/>
    </source>
</evidence>
<dbReference type="GO" id="GO:0005737">
    <property type="term" value="C:cytoplasm"/>
    <property type="evidence" value="ECO:0007669"/>
    <property type="project" value="TreeGrafter"/>
</dbReference>
<dbReference type="HAMAP" id="MF_00936">
    <property type="entry name" value="ParC_type1"/>
    <property type="match status" value="1"/>
</dbReference>
<dbReference type="GO" id="GO:0007059">
    <property type="term" value="P:chromosome segregation"/>
    <property type="evidence" value="ECO:0007669"/>
    <property type="project" value="UniProtKB-UniRule"/>
</dbReference>
<dbReference type="SMART" id="SM00434">
    <property type="entry name" value="TOP4c"/>
    <property type="match status" value="1"/>
</dbReference>
<keyword evidence="2 7" id="KW-1003">Cell membrane</keyword>
<dbReference type="InterPro" id="IPR006691">
    <property type="entry name" value="GyrA/parC_rep"/>
</dbReference>
<accession>A0A937AI91</accession>
<keyword evidence="6 7" id="KW-0413">Isomerase</keyword>
<evidence type="ECO:0000256" key="7">
    <source>
        <dbReference type="HAMAP-Rule" id="MF_00936"/>
    </source>
</evidence>
<evidence type="ECO:0000256" key="4">
    <source>
        <dbReference type="ARBA" id="ARBA00023125"/>
    </source>
</evidence>
<evidence type="ECO:0000256" key="8">
    <source>
        <dbReference type="PROSITE-ProRule" id="PRU01384"/>
    </source>
</evidence>
<keyword evidence="3 7" id="KW-0799">Topoisomerase</keyword>
<keyword evidence="4 7" id="KW-0238">DNA-binding</keyword>
<feature type="domain" description="Topo IIA-type catalytic" evidence="9">
    <location>
        <begin position="43"/>
        <end position="507"/>
    </location>
</feature>
<dbReference type="EC" id="5.6.2.2" evidence="7"/>
<dbReference type="AlphaFoldDB" id="A0A937AI91"/>
<dbReference type="Gene3D" id="3.90.199.10">
    <property type="entry name" value="Topoisomerase II, domain 5"/>
    <property type="match status" value="1"/>
</dbReference>
<evidence type="ECO:0000256" key="3">
    <source>
        <dbReference type="ARBA" id="ARBA00023029"/>
    </source>
</evidence>
<dbReference type="Proteomes" id="UP000736856">
    <property type="component" value="Unassembled WGS sequence"/>
</dbReference>
<dbReference type="GO" id="GO:0006265">
    <property type="term" value="P:DNA topological change"/>
    <property type="evidence" value="ECO:0007669"/>
    <property type="project" value="UniProtKB-UniRule"/>
</dbReference>
<dbReference type="GO" id="GO:0003918">
    <property type="term" value="F:DNA topoisomerase type II (double strand cut, ATP-hydrolyzing) activity"/>
    <property type="evidence" value="ECO:0007669"/>
    <property type="project" value="UniProtKB-UniRule"/>
</dbReference>
<evidence type="ECO:0000256" key="6">
    <source>
        <dbReference type="ARBA" id="ARBA00023235"/>
    </source>
</evidence>
<dbReference type="InterPro" id="IPR005742">
    <property type="entry name" value="TopoIV_A_Gneg"/>
</dbReference>
<dbReference type="PANTHER" id="PTHR43493:SF1">
    <property type="entry name" value="DNA TOPOISOMERASE 4 SUBUNIT A"/>
    <property type="match status" value="1"/>
</dbReference>
<dbReference type="Gene3D" id="3.30.1360.40">
    <property type="match status" value="1"/>
</dbReference>
<dbReference type="InterPro" id="IPR050220">
    <property type="entry name" value="Type_II_DNA_Topoisomerases"/>
</dbReference>
<name>A0A937AI91_9HYPH</name>
<feature type="site" description="Interaction with DNA" evidence="7">
    <location>
        <position position="87"/>
    </location>
</feature>
<dbReference type="GO" id="GO:0019897">
    <property type="term" value="C:extrinsic component of plasma membrane"/>
    <property type="evidence" value="ECO:0007669"/>
    <property type="project" value="UniProtKB-UniRule"/>
</dbReference>
<dbReference type="Gene3D" id="1.10.268.10">
    <property type="entry name" value="Topoisomerase, domain 3"/>
    <property type="match status" value="1"/>
</dbReference>
<dbReference type="InterPro" id="IPR013757">
    <property type="entry name" value="Topo_IIA_A_a_sf"/>
</dbReference>
<organism evidence="10 11">
    <name type="scientific">Candidatus Liberibacter ctenarytainae</name>
    <dbReference type="NCBI Taxonomy" id="2020335"/>
    <lineage>
        <taxon>Bacteria</taxon>
        <taxon>Pseudomonadati</taxon>
        <taxon>Pseudomonadota</taxon>
        <taxon>Alphaproteobacteria</taxon>
        <taxon>Hyphomicrobiales</taxon>
        <taxon>Rhizobiaceae</taxon>
        <taxon>Liberibacter</taxon>
    </lineage>
</organism>
<dbReference type="GO" id="GO:0009330">
    <property type="term" value="C:DNA topoisomerase type II (double strand cut, ATP-hydrolyzing) complex"/>
    <property type="evidence" value="ECO:0007669"/>
    <property type="project" value="TreeGrafter"/>
</dbReference>
<dbReference type="PANTHER" id="PTHR43493">
    <property type="entry name" value="DNA GYRASE/TOPOISOMERASE SUBUNIT A"/>
    <property type="match status" value="1"/>
</dbReference>
<dbReference type="Pfam" id="PF00521">
    <property type="entry name" value="DNA_topoisoIV"/>
    <property type="match status" value="1"/>
</dbReference>
<dbReference type="InterPro" id="IPR013758">
    <property type="entry name" value="Topo_IIA_A/C_ab"/>
</dbReference>
<evidence type="ECO:0000256" key="5">
    <source>
        <dbReference type="ARBA" id="ARBA00023136"/>
    </source>
</evidence>
<sequence>MNSDSPSNSDSVVEENVKSVSLRSALEERYLAYALSTIKRRALPDVRDGFKPVHRRIIHAMSEMGLSFNSSFKKSARIVGEVIGKLHPHGDQSVYDALVRLSQDFSQRYPIIDGQGNFGNIDGDSAAAYRYTEARMTQVATLILQGVEENTVDFRDTYNGEDFEPIVLPSKFPNLLANGSSGIAVGMATSIPSHNVHEICEAALVLLEDPQASVEKLLEYIEGPDFPTGGIITESREGILESYRSGRGGFRVRARWSIEDLGRGSWCIIISEIPYQVQKSRLIEKIAELIIAKKIPLLEDIRDESAEDLRIVLFPKNRSVDPNLLMESMFMLSDMETRFPLNMNVLSMGRIPQVMSLDAVLREWLAHRREVLIRRSRFRMGVIDRRVEISQGLLVAYLNIDEIIAIIRSEDKPKPVMISRFAITENQADAILNLKLRSLRRLEEDSLRIELDNLLVEKSAIDSLLNSEKQQWDEIASEVLEVKNIFSKSTDLGRRRTTFAEVPKADKATVQQAMIEKESITVVISERGWIRSLKGHLVDLSTLNFKEGDGLKIAFHAYTTDKILLLSTDGRAYTLPARNLSSGRGQGEPIQLLIDINHNQDIVTAFVYNAESQLLIVSSRGNAFIVKETQIIANTRKGKQVLLVLPEDSMKLAVKVTGDHIAVVGENRHLLIFPTHQIPEMNRGKGVQLQKYKDGVMSDIAFFNICEGLTWIDSSGRSFNRPQDNLGRWLGKRGGVGFLVPKGFPRTGKFSTKIVN</sequence>
<protein>
    <recommendedName>
        <fullName evidence="7">DNA topoisomerase 4 subunit A</fullName>
        <ecNumber evidence="7">5.6.2.2</ecNumber>
    </recommendedName>
    <alternativeName>
        <fullName evidence="7">Topoisomerase IV subunit A</fullName>
    </alternativeName>
</protein>
<dbReference type="GO" id="GO:0003677">
    <property type="term" value="F:DNA binding"/>
    <property type="evidence" value="ECO:0007669"/>
    <property type="project" value="UniProtKB-UniRule"/>
</dbReference>
<dbReference type="CDD" id="cd00187">
    <property type="entry name" value="TOP4c"/>
    <property type="match status" value="1"/>
</dbReference>
<feature type="site" description="Transition state stabilizer" evidence="7">
    <location>
        <position position="130"/>
    </location>
</feature>
<dbReference type="Pfam" id="PF03989">
    <property type="entry name" value="DNA_gyraseA_C"/>
    <property type="match status" value="3"/>
</dbReference>
<dbReference type="GO" id="GO:0005524">
    <property type="term" value="F:ATP binding"/>
    <property type="evidence" value="ECO:0007669"/>
    <property type="project" value="InterPro"/>
</dbReference>
<feature type="site" description="Interaction with DNA" evidence="7">
    <location>
        <position position="51"/>
    </location>
</feature>
<dbReference type="InterPro" id="IPR035516">
    <property type="entry name" value="Gyrase/topoIV_suA_C"/>
</dbReference>
<evidence type="ECO:0000313" key="10">
    <source>
        <dbReference type="EMBL" id="MBL0848559.1"/>
    </source>
</evidence>
<feature type="site" description="Interaction with DNA" evidence="7">
    <location>
        <position position="89"/>
    </location>
</feature>
<comment type="function">
    <text evidence="7">Topoisomerase IV is essential for chromosome segregation. It relaxes supercoiled DNA. Performs the decatenation events required during the replication of a circular DNA molecule.</text>
</comment>
<gene>
    <name evidence="7 10" type="primary">parC</name>
    <name evidence="10" type="ORF">EU981_00420</name>
</gene>
<evidence type="ECO:0000259" key="9">
    <source>
        <dbReference type="PROSITE" id="PS52040"/>
    </source>
</evidence>
<dbReference type="Gene3D" id="2.120.10.90">
    <property type="entry name" value="DNA gyrase/topoisomerase IV, subunit A, C-terminal"/>
    <property type="match status" value="1"/>
</dbReference>